<keyword evidence="6" id="KW-1185">Reference proteome</keyword>
<evidence type="ECO:0000313" key="6">
    <source>
        <dbReference type="Proteomes" id="UP000053947"/>
    </source>
</evidence>
<gene>
    <name evidence="5" type="ORF">DEALK_11660</name>
</gene>
<name>A0A0W0GIC4_9CHLR</name>
<comment type="similarity">
    <text evidence="1">Belongs to the 'phage' integrase family.</text>
</comment>
<dbReference type="InterPro" id="IPR011010">
    <property type="entry name" value="DNA_brk_join_enz"/>
</dbReference>
<dbReference type="PANTHER" id="PTHR30349">
    <property type="entry name" value="PHAGE INTEGRASE-RELATED"/>
    <property type="match status" value="1"/>
</dbReference>
<evidence type="ECO:0000256" key="3">
    <source>
        <dbReference type="ARBA" id="ARBA00023172"/>
    </source>
</evidence>
<dbReference type="RefSeq" id="WP_065128709.1">
    <property type="nucleotide sequence ID" value="NZ_KQ758903.1"/>
</dbReference>
<proteinExistence type="inferred from homology"/>
<protein>
    <submittedName>
        <fullName evidence="5">Site-specific recombinase XerD</fullName>
    </submittedName>
</protein>
<dbReference type="PROSITE" id="PS51898">
    <property type="entry name" value="TYR_RECOMBINASE"/>
    <property type="match status" value="1"/>
</dbReference>
<dbReference type="Gene3D" id="1.10.443.10">
    <property type="entry name" value="Intergrase catalytic core"/>
    <property type="match status" value="1"/>
</dbReference>
<keyword evidence="3" id="KW-0233">DNA recombination</keyword>
<evidence type="ECO:0000259" key="4">
    <source>
        <dbReference type="PROSITE" id="PS51898"/>
    </source>
</evidence>
<dbReference type="Proteomes" id="UP000053947">
    <property type="component" value="Unassembled WGS sequence"/>
</dbReference>
<dbReference type="SUPFAM" id="SSF56349">
    <property type="entry name" value="DNA breaking-rejoining enzymes"/>
    <property type="match status" value="1"/>
</dbReference>
<dbReference type="InterPro" id="IPR002104">
    <property type="entry name" value="Integrase_catalytic"/>
</dbReference>
<dbReference type="EMBL" id="LFDV01000002">
    <property type="protein sequence ID" value="KTB48320.1"/>
    <property type="molecule type" value="Genomic_DNA"/>
</dbReference>
<dbReference type="Pfam" id="PF00589">
    <property type="entry name" value="Phage_integrase"/>
    <property type="match status" value="1"/>
</dbReference>
<dbReference type="AlphaFoldDB" id="A0A0W0GIC4"/>
<reference evidence="5 6" key="1">
    <citation type="submission" date="2015-06" db="EMBL/GenBank/DDBJ databases">
        <title>Genome sequence of the organohalide-respiring Dehalogenimonas alkenigignens type strain (IP3-3T).</title>
        <authorList>
            <person name="Key T.A."/>
            <person name="Richmond D.P."/>
            <person name="Bowman K.S."/>
            <person name="Cho Y.-J."/>
            <person name="Chun J."/>
            <person name="da Costa M.S."/>
            <person name="Rainey F.A."/>
            <person name="Moe W.M."/>
        </authorList>
    </citation>
    <scope>NUCLEOTIDE SEQUENCE [LARGE SCALE GENOMIC DNA]</scope>
    <source>
        <strain evidence="5 6">IP3-3</strain>
    </source>
</reference>
<keyword evidence="2" id="KW-0238">DNA-binding</keyword>
<sequence length="313" mass="35825">MLLGPEGKRKLKLRHMTNEELFKLYDNEIILRLRNVKNLSDTRAILTKFQTELGNFPPSPDLAKAFLAKYTDRKPRTLYRYAQMLRQFFKWYGEPLDVKIKIPKTLPPYTQQEAIEKLVKAIREKKTHKSTIVRDLLLLELALNTGMRRSELANLQVKDINADFLVVRDAKNHKDRIIPLVPTMVMRLQNFTKNMTPEQTVFGLKATAIGDKVAQFAKKAGVKEIHAHSLRHKFATDLVERGANVTNVQQLLGHENLNTTQVYLGVADKGLRDTIALLGKKPKTNMNGDETIKGWRYTVASDKGVEHVSVRDE</sequence>
<evidence type="ECO:0000313" key="5">
    <source>
        <dbReference type="EMBL" id="KTB48320.1"/>
    </source>
</evidence>
<comment type="caution">
    <text evidence="5">The sequence shown here is derived from an EMBL/GenBank/DDBJ whole genome shotgun (WGS) entry which is preliminary data.</text>
</comment>
<feature type="domain" description="Tyr recombinase" evidence="4">
    <location>
        <begin position="105"/>
        <end position="276"/>
    </location>
</feature>
<accession>A0A0W0GIC4</accession>
<dbReference type="GO" id="GO:0006310">
    <property type="term" value="P:DNA recombination"/>
    <property type="evidence" value="ECO:0007669"/>
    <property type="project" value="UniProtKB-KW"/>
</dbReference>
<evidence type="ECO:0000256" key="1">
    <source>
        <dbReference type="ARBA" id="ARBA00008857"/>
    </source>
</evidence>
<dbReference type="GO" id="GO:0003677">
    <property type="term" value="F:DNA binding"/>
    <property type="evidence" value="ECO:0007669"/>
    <property type="project" value="UniProtKB-KW"/>
</dbReference>
<dbReference type="STRING" id="1217799.DEALK_11660"/>
<organism evidence="5 6">
    <name type="scientific">Dehalogenimonas alkenigignens</name>
    <dbReference type="NCBI Taxonomy" id="1217799"/>
    <lineage>
        <taxon>Bacteria</taxon>
        <taxon>Bacillati</taxon>
        <taxon>Chloroflexota</taxon>
        <taxon>Dehalococcoidia</taxon>
        <taxon>Dehalococcoidales</taxon>
        <taxon>Dehalococcoidaceae</taxon>
        <taxon>Dehalogenimonas</taxon>
    </lineage>
</organism>
<dbReference type="InterPro" id="IPR050090">
    <property type="entry name" value="Tyrosine_recombinase_XerCD"/>
</dbReference>
<dbReference type="PANTHER" id="PTHR30349:SF41">
    <property type="entry name" value="INTEGRASE_RECOMBINASE PROTEIN MJ0367-RELATED"/>
    <property type="match status" value="1"/>
</dbReference>
<dbReference type="InterPro" id="IPR013762">
    <property type="entry name" value="Integrase-like_cat_sf"/>
</dbReference>
<evidence type="ECO:0000256" key="2">
    <source>
        <dbReference type="ARBA" id="ARBA00023125"/>
    </source>
</evidence>
<dbReference type="GO" id="GO:0015074">
    <property type="term" value="P:DNA integration"/>
    <property type="evidence" value="ECO:0007669"/>
    <property type="project" value="InterPro"/>
</dbReference>